<dbReference type="Gene3D" id="3.30.2000.40">
    <property type="entry name" value="Myoviridae tail sheath stabiliser"/>
    <property type="match status" value="1"/>
</dbReference>
<dbReference type="Proteomes" id="UP000241494">
    <property type="component" value="Segment"/>
</dbReference>
<dbReference type="Proteomes" id="UP000241265">
    <property type="component" value="Genome"/>
</dbReference>
<dbReference type="RefSeq" id="YP_007673124.1">
    <property type="nucleotide sequence ID" value="NC_020837.1"/>
</dbReference>
<dbReference type="EMBL" id="KU686195">
    <property type="protein sequence ID" value="AOV58125.1"/>
    <property type="molecule type" value="Genomic_DNA"/>
</dbReference>
<dbReference type="GeneID" id="15009632"/>
<proteinExistence type="predicted"/>
<sequence>MLGPHFYNEAIRKTVIGFGTLFNNIEIRKKDPSTGTVLEAEKVPLAYGPKNKFLVRLEQNPDVDNKVAITLPRLYFEMTNISYDTSRKITATQKLKKTIDSDGESLSVQYVPVPYNMEFELGIIAKSQDDGLQILEQILPYFQPNFNITLNMIPEMGEKKDITINLNNVNYEDDWDGDFLDRRSIVWTLNFTARSYIYGPFTKSGVIKKATVYESIGDKNDSPDNRNTKLTYTPKALEDKNADGVIDAADDALVISTDDFGFNEGIELL</sequence>
<dbReference type="Proteomes" id="UP000203521">
    <property type="component" value="Segment"/>
</dbReference>
<gene>
    <name evidence="4" type="ORF">C030809_120</name>
    <name evidence="6" type="ORF">C290910_120</name>
    <name evidence="3" type="ORF">N170310_120</name>
    <name evidence="2" type="ORF">N330309_120</name>
    <name evidence="5" type="ORF">S170810_120</name>
    <name evidence="1" type="ORF">SXBG_00211</name>
</gene>
<reference evidence="8 9" key="2">
    <citation type="journal article" date="2016" name="Virology">
        <title>The genomic content and context of auxiliary metabolic genes in marine cyanomyoviruses.</title>
        <authorList>
            <person name="Crummett L.T."/>
            <person name="Puxty R.J."/>
            <person name="Weihe C."/>
            <person name="Marston M.F."/>
            <person name="Martiny J.B."/>
        </authorList>
    </citation>
    <scope>NUCLEOTIDE SEQUENCE [LARGE SCALE GENOMIC DNA]</scope>
    <source>
        <strain evidence="2">0309SB33</strain>
        <strain evidence="3">0310NB17</strain>
        <strain evidence="4">0809CC03</strain>
        <strain evidence="5">0810SB17</strain>
        <strain evidence="6">0910CC29</strain>
    </source>
</reference>
<dbReference type="EMBL" id="KU686194">
    <property type="protein sequence ID" value="AOV57875.1"/>
    <property type="molecule type" value="Genomic_DNA"/>
</dbReference>
<evidence type="ECO:0000313" key="1">
    <source>
        <dbReference type="EMBL" id="AGH26946.1"/>
    </source>
</evidence>
<evidence type="ECO:0000313" key="5">
    <source>
        <dbReference type="EMBL" id="AOV58125.1"/>
    </source>
</evidence>
<protein>
    <submittedName>
        <fullName evidence="1">Proximal tail sheath stabilizer</fullName>
    </submittedName>
</protein>
<keyword evidence="7" id="KW-1185">Reference proteome</keyword>
<accession>M4QHN5</accession>
<dbReference type="KEGG" id="vg:15009632"/>
<dbReference type="InterPro" id="IPR038553">
    <property type="entry name" value="T4-gp15_tss_sf"/>
</dbReference>
<dbReference type="EMBL" id="KU686192">
    <property type="protein sequence ID" value="AOV57375.1"/>
    <property type="molecule type" value="Genomic_DNA"/>
</dbReference>
<evidence type="ECO:0000313" key="2">
    <source>
        <dbReference type="EMBL" id="AOV57375.1"/>
    </source>
</evidence>
<evidence type="ECO:0000313" key="9">
    <source>
        <dbReference type="Proteomes" id="UP000241265"/>
    </source>
</evidence>
<dbReference type="Pfam" id="PF16724">
    <property type="entry name" value="T4-gp15_tss"/>
    <property type="match status" value="1"/>
</dbReference>
<organism evidence="1 7">
    <name type="scientific">Synechococcus phage S-CAM1</name>
    <dbReference type="NCBI Taxonomy" id="754037"/>
    <lineage>
        <taxon>Viruses</taxon>
        <taxon>Duplodnaviria</taxon>
        <taxon>Heunggongvirae</taxon>
        <taxon>Uroviricota</taxon>
        <taxon>Caudoviricetes</taxon>
        <taxon>Pantevenvirales</taxon>
        <taxon>Kyanoviridae</taxon>
        <taxon>Anaposvirus</taxon>
        <taxon>Anaposvirus socalone</taxon>
    </lineage>
</organism>
<dbReference type="OrthoDB" id="5632at10239"/>
<dbReference type="Proteomes" id="UP000241610">
    <property type="component" value="Segment"/>
</dbReference>
<evidence type="ECO:0000313" key="4">
    <source>
        <dbReference type="EMBL" id="AOV57875.1"/>
    </source>
</evidence>
<evidence type="ECO:0000313" key="6">
    <source>
        <dbReference type="EMBL" id="AOV58375.1"/>
    </source>
</evidence>
<evidence type="ECO:0000313" key="7">
    <source>
        <dbReference type="Proteomes" id="UP000203521"/>
    </source>
</evidence>
<dbReference type="EMBL" id="HQ634177">
    <property type="protein sequence ID" value="AGH26946.1"/>
    <property type="molecule type" value="Genomic_DNA"/>
</dbReference>
<dbReference type="EMBL" id="KU686193">
    <property type="protein sequence ID" value="AOV57625.1"/>
    <property type="molecule type" value="Genomic_DNA"/>
</dbReference>
<dbReference type="Proteomes" id="UP000241591">
    <property type="component" value="Segment"/>
</dbReference>
<dbReference type="Proteomes" id="UP000240287">
    <property type="component" value="Genome"/>
</dbReference>
<evidence type="ECO:0000313" key="3">
    <source>
        <dbReference type="EMBL" id="AOV57625.1"/>
    </source>
</evidence>
<dbReference type="InterPro" id="IPR031997">
    <property type="entry name" value="T4-gp15_tss"/>
</dbReference>
<evidence type="ECO:0000313" key="8">
    <source>
        <dbReference type="Proteomes" id="UP000240287"/>
    </source>
</evidence>
<reference evidence="1 7" key="1">
    <citation type="submission" date="2010-11" db="EMBL/GenBank/DDBJ databases">
        <title>The Genome Sequence of Synechococcus phage S-CAM1 0208SB26.</title>
        <authorList>
            <consortium name="The Broad Institute Genome Sequencing Platform"/>
            <person name="Henn M.R."/>
            <person name="Martiny J."/>
            <person name="Weihe C."/>
            <person name="Levin J."/>
            <person name="Malboeuf C."/>
            <person name="Casali M."/>
            <person name="Russ C."/>
            <person name="Lennon N."/>
            <person name="Chapman S.B."/>
            <person name="Erlich R."/>
            <person name="Young S.K."/>
            <person name="Yandava C."/>
            <person name="Zeng Q."/>
            <person name="Alvarado L."/>
            <person name="Anderson S."/>
            <person name="Berlin A."/>
            <person name="Chen Z."/>
            <person name="Freedman E."/>
            <person name="Gellesch M."/>
            <person name="Goldberg J."/>
            <person name="Green L."/>
            <person name="Griggs A."/>
            <person name="Gujja S."/>
            <person name="Heilman E.R."/>
            <person name="Heiman D."/>
            <person name="Hollinger A."/>
            <person name="Howarth C."/>
            <person name="Larson L."/>
            <person name="Mehta T."/>
            <person name="Pearson M."/>
            <person name="Roberts A."/>
            <person name="Ryan E."/>
            <person name="Saif S."/>
            <person name="Shea T."/>
            <person name="Shenoy N."/>
            <person name="Sisk P."/>
            <person name="Stolte C."/>
            <person name="Sykes S."/>
            <person name="White J."/>
            <person name="Haas B."/>
            <person name="Nusbaum C."/>
            <person name="Birren B."/>
        </authorList>
    </citation>
    <scope>NUCLEOTIDE SEQUENCE [LARGE SCALE GENOMIC DNA]</scope>
    <source>
        <strain evidence="1 7">S-CAM1</strain>
    </source>
</reference>
<dbReference type="EMBL" id="KU686196">
    <property type="protein sequence ID" value="AOV58375.1"/>
    <property type="molecule type" value="Genomic_DNA"/>
</dbReference>
<name>M4QHN5_9CAUD</name>